<dbReference type="Proteomes" id="UP000054771">
    <property type="component" value="Unassembled WGS sequence"/>
</dbReference>
<protein>
    <recommendedName>
        <fullName evidence="2">Ubiquitin-like domain-containing protein</fullName>
    </recommendedName>
</protein>
<evidence type="ECO:0000313" key="3">
    <source>
        <dbReference type="EMBL" id="CEL08699.1"/>
    </source>
</evidence>
<dbReference type="AlphaFoldDB" id="A0A0U5GAK3"/>
<accession>A0A0U5GAK3</accession>
<sequence length="584" mass="65077">MPVGFGFSVGDFLAALELVGTVIDALRESSHAGTNFQSLIQELYALETALLHIKRLDLDESQHADQVALQNAACQCQRTIDAFYAKVRKYQPHLRDGGTNSRLRDGWAKIKWAVCRQEDVDTFRAEIRGHTSSLEMLLATVHARAMVVGQSRSDIQHRTLVTTIQSMCSEVMQKLGHMTNAIAQNVRHCKALLESSAQVVQSNMRIFQAIQQLQAMISTVPPQIERQQPVYLVDALNKECPFHLEFIRSAEALLSVLKVNLKESGCGPGKIDRGEFVIEDCGTHAPIDMMQKWDLCFHPGQRVAMSMVFQQVAQEASCPRCRTIHAAAAEEEVTCTTCGIIFRRIEQLDERPGLGSNSSGPRPQATSTPNQASSRVPSAFGPRKPPERCWIESSMADMAKFRRLRIITNYPRSISAPVAVDRQKHWARMLWALFQCQNKRCLRSPVEKYDNFEAYFDALLNNGSDCSSAINCPNNVQLNGFAMPTVARTGCKGIDITVTDFQLNGSIEMTRRSYFPRRKGQCLAQAAQSVDSTAILPDLPCLADSRDVQLIRKDLTALLAAAVKHKHAEMIDLGDNCVYLAMTY</sequence>
<feature type="compositionally biased region" description="Polar residues" evidence="1">
    <location>
        <begin position="355"/>
        <end position="376"/>
    </location>
</feature>
<proteinExistence type="predicted"/>
<dbReference type="OrthoDB" id="4525689at2759"/>
<feature type="region of interest" description="Disordered" evidence="1">
    <location>
        <begin position="351"/>
        <end position="385"/>
    </location>
</feature>
<organism evidence="3 4">
    <name type="scientific">Aspergillus calidoustus</name>
    <dbReference type="NCBI Taxonomy" id="454130"/>
    <lineage>
        <taxon>Eukaryota</taxon>
        <taxon>Fungi</taxon>
        <taxon>Dikarya</taxon>
        <taxon>Ascomycota</taxon>
        <taxon>Pezizomycotina</taxon>
        <taxon>Eurotiomycetes</taxon>
        <taxon>Eurotiomycetidae</taxon>
        <taxon>Eurotiales</taxon>
        <taxon>Aspergillaceae</taxon>
        <taxon>Aspergillus</taxon>
        <taxon>Aspergillus subgen. Nidulantes</taxon>
    </lineage>
</organism>
<dbReference type="PANTHER" id="PTHR38886">
    <property type="entry name" value="SESA DOMAIN-CONTAINING PROTEIN"/>
    <property type="match status" value="1"/>
</dbReference>
<dbReference type="Pfam" id="PF22893">
    <property type="entry name" value="ULD_2"/>
    <property type="match status" value="1"/>
</dbReference>
<feature type="domain" description="Ubiquitin-like" evidence="2">
    <location>
        <begin position="226"/>
        <end position="310"/>
    </location>
</feature>
<evidence type="ECO:0000256" key="1">
    <source>
        <dbReference type="SAM" id="MobiDB-lite"/>
    </source>
</evidence>
<reference evidence="4" key="1">
    <citation type="journal article" date="2016" name="Genome Announc.">
        <title>Draft genome sequences of fungus Aspergillus calidoustus.</title>
        <authorList>
            <person name="Horn F."/>
            <person name="Linde J."/>
            <person name="Mattern D.J."/>
            <person name="Walther G."/>
            <person name="Guthke R."/>
            <person name="Scherlach K."/>
            <person name="Martin K."/>
            <person name="Brakhage A.A."/>
            <person name="Petzke L."/>
            <person name="Valiante V."/>
        </authorList>
    </citation>
    <scope>NUCLEOTIDE SEQUENCE [LARGE SCALE GENOMIC DNA]</scope>
    <source>
        <strain evidence="4">SF006504</strain>
    </source>
</reference>
<evidence type="ECO:0000259" key="2">
    <source>
        <dbReference type="Pfam" id="PF22893"/>
    </source>
</evidence>
<name>A0A0U5GAK3_ASPCI</name>
<evidence type="ECO:0000313" key="4">
    <source>
        <dbReference type="Proteomes" id="UP000054771"/>
    </source>
</evidence>
<keyword evidence="4" id="KW-1185">Reference proteome</keyword>
<dbReference type="InterPro" id="IPR054464">
    <property type="entry name" value="ULD_fung"/>
</dbReference>
<gene>
    <name evidence="3" type="ORF">ASPCAL11844</name>
</gene>
<dbReference type="EMBL" id="CDMC01000012">
    <property type="protein sequence ID" value="CEL08699.1"/>
    <property type="molecule type" value="Genomic_DNA"/>
</dbReference>
<dbReference type="PANTHER" id="PTHR38886:SF1">
    <property type="entry name" value="NACHT-NTPASE AND P-LOOP NTPASES N-TERMINAL DOMAIN-CONTAINING PROTEIN"/>
    <property type="match status" value="1"/>
</dbReference>
<dbReference type="OMA" id="SSCKACI"/>